<proteinExistence type="inferred from homology"/>
<dbReference type="SUPFAM" id="SSF51182">
    <property type="entry name" value="RmlC-like cupins"/>
    <property type="match status" value="1"/>
</dbReference>
<dbReference type="Proteomes" id="UP000559010">
    <property type="component" value="Unassembled WGS sequence"/>
</dbReference>
<comment type="cofactor">
    <cofactor evidence="2">
        <name>Fe cation</name>
        <dbReference type="ChEBI" id="CHEBI:24875"/>
    </cofactor>
    <text evidence="2">Binds 1 Fe cation per subunit.</text>
</comment>
<dbReference type="InterPro" id="IPR003829">
    <property type="entry name" value="Pirin_N_dom"/>
</dbReference>
<feature type="binding site" evidence="2">
    <location>
        <position position="107"/>
    </location>
    <ligand>
        <name>Fe cation</name>
        <dbReference type="ChEBI" id="CHEBI:24875"/>
    </ligand>
</feature>
<feature type="binding site" evidence="2">
    <location>
        <position position="61"/>
    </location>
    <ligand>
        <name>Fe cation</name>
        <dbReference type="ChEBI" id="CHEBI:24875"/>
    </ligand>
</feature>
<reference evidence="6 7" key="1">
    <citation type="submission" date="2020-04" db="EMBL/GenBank/DDBJ databases">
        <title>Flammeovirgaceae bacterium KN852 isolated from deep sea.</title>
        <authorList>
            <person name="Zhang D.-C."/>
        </authorList>
    </citation>
    <scope>NUCLEOTIDE SEQUENCE [LARGE SCALE GENOMIC DNA]</scope>
    <source>
        <strain evidence="6 7">KN852</strain>
    </source>
</reference>
<evidence type="ECO:0000313" key="7">
    <source>
        <dbReference type="Proteomes" id="UP000559010"/>
    </source>
</evidence>
<keyword evidence="7" id="KW-1185">Reference proteome</keyword>
<keyword evidence="2" id="KW-0408">Iron</keyword>
<feature type="binding site" evidence="2">
    <location>
        <position position="63"/>
    </location>
    <ligand>
        <name>Fe cation</name>
        <dbReference type="ChEBI" id="CHEBI:24875"/>
    </ligand>
</feature>
<keyword evidence="2" id="KW-0479">Metal-binding</keyword>
<dbReference type="Gene3D" id="2.60.120.10">
    <property type="entry name" value="Jelly Rolls"/>
    <property type="match status" value="2"/>
</dbReference>
<dbReference type="PANTHER" id="PTHR43594:SF1">
    <property type="entry name" value="QUERCETIN 2,3-DIOXYGENASE PA2418-RELATED"/>
    <property type="match status" value="1"/>
</dbReference>
<dbReference type="CDD" id="cd02909">
    <property type="entry name" value="cupin_pirin_N"/>
    <property type="match status" value="1"/>
</dbReference>
<feature type="binding site" evidence="2">
    <location>
        <position position="105"/>
    </location>
    <ligand>
        <name>Fe cation</name>
        <dbReference type="ChEBI" id="CHEBI:24875"/>
    </ligand>
</feature>
<dbReference type="AlphaFoldDB" id="A0A848J002"/>
<comment type="caution">
    <text evidence="6">The sequence shown here is derived from an EMBL/GenBank/DDBJ whole genome shotgun (WGS) entry which is preliminary data.</text>
</comment>
<dbReference type="Pfam" id="PF05726">
    <property type="entry name" value="Pirin_C"/>
    <property type="match status" value="1"/>
</dbReference>
<protein>
    <submittedName>
        <fullName evidence="6">Pirin family protein</fullName>
    </submittedName>
</protein>
<evidence type="ECO:0000256" key="1">
    <source>
        <dbReference type="ARBA" id="ARBA00008416"/>
    </source>
</evidence>
<feature type="domain" description="Pirin C-terminal" evidence="5">
    <location>
        <begin position="189"/>
        <end position="284"/>
    </location>
</feature>
<evidence type="ECO:0000256" key="3">
    <source>
        <dbReference type="RuleBase" id="RU003457"/>
    </source>
</evidence>
<dbReference type="InterPro" id="IPR053186">
    <property type="entry name" value="QDO-related"/>
</dbReference>
<dbReference type="PIRSF" id="PIRSF006232">
    <property type="entry name" value="Pirin"/>
    <property type="match status" value="1"/>
</dbReference>
<dbReference type="InterPro" id="IPR014710">
    <property type="entry name" value="RmlC-like_jellyroll"/>
</dbReference>
<comment type="similarity">
    <text evidence="1 3">Belongs to the pirin family.</text>
</comment>
<sequence length="286" mass="32442">MEKERSPEYRLTALKTRVGNHPVLQAFPQPGIDHANPFLLLHHLKINRSTGDYPLLFVPPHPHRGFCPVTLVFNGAVEHKDSLGNDVIIKEGGVQWITAGKGIIHSEKEALNEDNKKYRDFQIIQLWVNLKEKDKLSEPAYLPLNKSEIPSIPLENKESTIKLVSGNYKDIKGVEKRTEDINIFTINSVKGEHLCFDLPARHQVVIYQLEGISRIGNEFVESGNLMYYDPGKGKIKISVLESGILILLSAEQWDEKVVAHGPFVMNREIEIMEAIRDFETGQMGRM</sequence>
<evidence type="ECO:0000259" key="4">
    <source>
        <dbReference type="Pfam" id="PF02678"/>
    </source>
</evidence>
<feature type="domain" description="Pirin N-terminal" evidence="4">
    <location>
        <begin position="25"/>
        <end position="128"/>
    </location>
</feature>
<name>A0A848J002_9BACT</name>
<dbReference type="InterPro" id="IPR008778">
    <property type="entry name" value="Pirin_C_dom"/>
</dbReference>
<dbReference type="EMBL" id="JABBNU010000006">
    <property type="protein sequence ID" value="NMM48971.1"/>
    <property type="molecule type" value="Genomic_DNA"/>
</dbReference>
<dbReference type="InterPro" id="IPR011051">
    <property type="entry name" value="RmlC_Cupin_sf"/>
</dbReference>
<dbReference type="RefSeq" id="WP_169681442.1">
    <property type="nucleotide sequence ID" value="NZ_JABBNU010000006.1"/>
</dbReference>
<dbReference type="GO" id="GO:0046872">
    <property type="term" value="F:metal ion binding"/>
    <property type="evidence" value="ECO:0007669"/>
    <property type="project" value="UniProtKB-KW"/>
</dbReference>
<organism evidence="6 7">
    <name type="scientific">Marinigracilibium pacificum</name>
    <dbReference type="NCBI Taxonomy" id="2729599"/>
    <lineage>
        <taxon>Bacteria</taxon>
        <taxon>Pseudomonadati</taxon>
        <taxon>Bacteroidota</taxon>
        <taxon>Cytophagia</taxon>
        <taxon>Cytophagales</taxon>
        <taxon>Flammeovirgaceae</taxon>
        <taxon>Marinigracilibium</taxon>
    </lineage>
</organism>
<accession>A0A848J002</accession>
<gene>
    <name evidence="6" type="ORF">HH304_11215</name>
</gene>
<evidence type="ECO:0000259" key="5">
    <source>
        <dbReference type="Pfam" id="PF05726"/>
    </source>
</evidence>
<evidence type="ECO:0000313" key="6">
    <source>
        <dbReference type="EMBL" id="NMM48971.1"/>
    </source>
</evidence>
<dbReference type="PANTHER" id="PTHR43594">
    <property type="entry name" value="QUERCETIN 2,3-DIOXYGENASE"/>
    <property type="match status" value="1"/>
</dbReference>
<dbReference type="Pfam" id="PF02678">
    <property type="entry name" value="Pirin"/>
    <property type="match status" value="1"/>
</dbReference>
<dbReference type="InterPro" id="IPR012093">
    <property type="entry name" value="Pirin"/>
</dbReference>
<evidence type="ECO:0000256" key="2">
    <source>
        <dbReference type="PIRSR" id="PIRSR006232-1"/>
    </source>
</evidence>